<comment type="caution">
    <text evidence="1">The sequence shown here is derived from an EMBL/GenBank/DDBJ whole genome shotgun (WGS) entry which is preliminary data.</text>
</comment>
<evidence type="ECO:0000313" key="1">
    <source>
        <dbReference type="EMBL" id="GBL98261.1"/>
    </source>
</evidence>
<sequence>MLKFKLKKSTKAEKVLSLAGGWRHSEEAGAKCWFIAARVLDIFTGKFNIRWERVEAASSDRRTEEIRTKITRQAWQIAMVGRALTLVYLQDPSVWLAHARISGHMASAHQAPWPLTQD</sequence>
<dbReference type="AlphaFoldDB" id="A0A4Y2C1A7"/>
<accession>A0A4Y2C1A7</accession>
<keyword evidence="2" id="KW-1185">Reference proteome</keyword>
<evidence type="ECO:0000313" key="2">
    <source>
        <dbReference type="Proteomes" id="UP000499080"/>
    </source>
</evidence>
<gene>
    <name evidence="1" type="ORF">AVEN_174063_1</name>
</gene>
<dbReference type="EMBL" id="BGPR01000138">
    <property type="protein sequence ID" value="GBL98261.1"/>
    <property type="molecule type" value="Genomic_DNA"/>
</dbReference>
<protein>
    <submittedName>
        <fullName evidence="1">Uncharacterized protein</fullName>
    </submittedName>
</protein>
<organism evidence="1 2">
    <name type="scientific">Araneus ventricosus</name>
    <name type="common">Orbweaver spider</name>
    <name type="synonym">Epeira ventricosa</name>
    <dbReference type="NCBI Taxonomy" id="182803"/>
    <lineage>
        <taxon>Eukaryota</taxon>
        <taxon>Metazoa</taxon>
        <taxon>Ecdysozoa</taxon>
        <taxon>Arthropoda</taxon>
        <taxon>Chelicerata</taxon>
        <taxon>Arachnida</taxon>
        <taxon>Araneae</taxon>
        <taxon>Araneomorphae</taxon>
        <taxon>Entelegynae</taxon>
        <taxon>Araneoidea</taxon>
        <taxon>Araneidae</taxon>
        <taxon>Araneus</taxon>
    </lineage>
</organism>
<name>A0A4Y2C1A7_ARAVE</name>
<proteinExistence type="predicted"/>
<reference evidence="1 2" key="1">
    <citation type="journal article" date="2019" name="Sci. Rep.">
        <title>Orb-weaving spider Araneus ventricosus genome elucidates the spidroin gene catalogue.</title>
        <authorList>
            <person name="Kono N."/>
            <person name="Nakamura H."/>
            <person name="Ohtoshi R."/>
            <person name="Moran D.A.P."/>
            <person name="Shinohara A."/>
            <person name="Yoshida Y."/>
            <person name="Fujiwara M."/>
            <person name="Mori M."/>
            <person name="Tomita M."/>
            <person name="Arakawa K."/>
        </authorList>
    </citation>
    <scope>NUCLEOTIDE SEQUENCE [LARGE SCALE GENOMIC DNA]</scope>
</reference>
<dbReference type="Proteomes" id="UP000499080">
    <property type="component" value="Unassembled WGS sequence"/>
</dbReference>